<dbReference type="InterPro" id="IPR011545">
    <property type="entry name" value="DEAD/DEAH_box_helicase_dom"/>
</dbReference>
<evidence type="ECO:0000259" key="11">
    <source>
        <dbReference type="PROSITE" id="PS51195"/>
    </source>
</evidence>
<dbReference type="GO" id="GO:0005524">
    <property type="term" value="F:ATP binding"/>
    <property type="evidence" value="ECO:0007669"/>
    <property type="project" value="UniProtKB-KW"/>
</dbReference>
<dbReference type="SMART" id="SM00490">
    <property type="entry name" value="HELICc"/>
    <property type="match status" value="1"/>
</dbReference>
<evidence type="ECO:0000256" key="7">
    <source>
        <dbReference type="PROSITE-ProRule" id="PRU00552"/>
    </source>
</evidence>
<protein>
    <recommendedName>
        <fullName evidence="1">RNA helicase</fullName>
        <ecNumber evidence="1">3.6.4.13</ecNumber>
    </recommendedName>
</protein>
<evidence type="ECO:0000256" key="1">
    <source>
        <dbReference type="ARBA" id="ARBA00012552"/>
    </source>
</evidence>
<evidence type="ECO:0000256" key="6">
    <source>
        <dbReference type="ARBA" id="ARBA00047984"/>
    </source>
</evidence>
<accession>A0A2A4JP95</accession>
<organism evidence="12">
    <name type="scientific">Heliothis virescens</name>
    <name type="common">Tobacco budworm moth</name>
    <dbReference type="NCBI Taxonomy" id="7102"/>
    <lineage>
        <taxon>Eukaryota</taxon>
        <taxon>Metazoa</taxon>
        <taxon>Ecdysozoa</taxon>
        <taxon>Arthropoda</taxon>
        <taxon>Hexapoda</taxon>
        <taxon>Insecta</taxon>
        <taxon>Pterygota</taxon>
        <taxon>Neoptera</taxon>
        <taxon>Endopterygota</taxon>
        <taxon>Lepidoptera</taxon>
        <taxon>Glossata</taxon>
        <taxon>Ditrysia</taxon>
        <taxon>Noctuoidea</taxon>
        <taxon>Noctuidae</taxon>
        <taxon>Heliothinae</taxon>
        <taxon>Heliothis</taxon>
    </lineage>
</organism>
<feature type="compositionally biased region" description="Basic and acidic residues" evidence="8">
    <location>
        <begin position="751"/>
        <end position="767"/>
    </location>
</feature>
<feature type="region of interest" description="Disordered" evidence="8">
    <location>
        <begin position="68"/>
        <end position="163"/>
    </location>
</feature>
<feature type="short sequence motif" description="Q motif" evidence="7">
    <location>
        <begin position="263"/>
        <end position="291"/>
    </location>
</feature>
<keyword evidence="4" id="KW-0347">Helicase</keyword>
<comment type="caution">
    <text evidence="12">The sequence shown here is derived from an EMBL/GenBank/DDBJ whole genome shotgun (WGS) entry which is preliminary data.</text>
</comment>
<feature type="compositionally biased region" description="Pro residues" evidence="8">
    <location>
        <begin position="33"/>
        <end position="47"/>
    </location>
</feature>
<dbReference type="InterPro" id="IPR000629">
    <property type="entry name" value="RNA-helicase_DEAD-box_CS"/>
</dbReference>
<dbReference type="GO" id="GO:0016787">
    <property type="term" value="F:hydrolase activity"/>
    <property type="evidence" value="ECO:0007669"/>
    <property type="project" value="UniProtKB-KW"/>
</dbReference>
<dbReference type="PANTHER" id="PTHR47958">
    <property type="entry name" value="ATP-DEPENDENT RNA HELICASE DBP3"/>
    <property type="match status" value="1"/>
</dbReference>
<dbReference type="PROSITE" id="PS51194">
    <property type="entry name" value="HELICASE_CTER"/>
    <property type="match status" value="1"/>
</dbReference>
<dbReference type="InterPro" id="IPR014001">
    <property type="entry name" value="Helicase_ATP-bd"/>
</dbReference>
<evidence type="ECO:0000256" key="4">
    <source>
        <dbReference type="ARBA" id="ARBA00022806"/>
    </source>
</evidence>
<feature type="compositionally biased region" description="Basic and acidic residues" evidence="8">
    <location>
        <begin position="152"/>
        <end position="161"/>
    </location>
</feature>
<dbReference type="InterPro" id="IPR027417">
    <property type="entry name" value="P-loop_NTPase"/>
</dbReference>
<evidence type="ECO:0000259" key="10">
    <source>
        <dbReference type="PROSITE" id="PS51194"/>
    </source>
</evidence>
<dbReference type="EMBL" id="NWSH01000843">
    <property type="protein sequence ID" value="PCG73885.1"/>
    <property type="molecule type" value="Genomic_DNA"/>
</dbReference>
<feature type="domain" description="DEAD-box RNA helicase Q" evidence="11">
    <location>
        <begin position="263"/>
        <end position="291"/>
    </location>
</feature>
<keyword evidence="2" id="KW-0547">Nucleotide-binding</keyword>
<dbReference type="PROSITE" id="PS51192">
    <property type="entry name" value="HELICASE_ATP_BIND_1"/>
    <property type="match status" value="1"/>
</dbReference>
<gene>
    <name evidence="12" type="ORF">B5V51_14184</name>
</gene>
<keyword evidence="5" id="KW-0067">ATP-binding</keyword>
<feature type="domain" description="Helicase C-terminal" evidence="10">
    <location>
        <begin position="499"/>
        <end position="644"/>
    </location>
</feature>
<evidence type="ECO:0000256" key="3">
    <source>
        <dbReference type="ARBA" id="ARBA00022801"/>
    </source>
</evidence>
<feature type="region of interest" description="Disordered" evidence="8">
    <location>
        <begin position="669"/>
        <end position="697"/>
    </location>
</feature>
<proteinExistence type="predicted"/>
<reference evidence="12" key="1">
    <citation type="submission" date="2017-09" db="EMBL/GenBank/DDBJ databases">
        <title>Contemporary evolution of a Lepidopteran species, Heliothis virescens, in response to modern agricultural practices.</title>
        <authorList>
            <person name="Fritz M.L."/>
            <person name="Deyonke A.M."/>
            <person name="Papanicolaou A."/>
            <person name="Micinski S."/>
            <person name="Westbrook J."/>
            <person name="Gould F."/>
        </authorList>
    </citation>
    <scope>NUCLEOTIDE SEQUENCE [LARGE SCALE GENOMIC DNA]</scope>
    <source>
        <strain evidence="12">HvINT-</strain>
        <tissue evidence="12">Whole body</tissue>
    </source>
</reference>
<evidence type="ECO:0000256" key="8">
    <source>
        <dbReference type="SAM" id="MobiDB-lite"/>
    </source>
</evidence>
<feature type="region of interest" description="Disordered" evidence="8">
    <location>
        <begin position="26"/>
        <end position="54"/>
    </location>
</feature>
<dbReference type="InterPro" id="IPR001650">
    <property type="entry name" value="Helicase_C-like"/>
</dbReference>
<evidence type="ECO:0000259" key="9">
    <source>
        <dbReference type="PROSITE" id="PS51192"/>
    </source>
</evidence>
<dbReference type="EC" id="3.6.4.13" evidence="1"/>
<evidence type="ECO:0000256" key="5">
    <source>
        <dbReference type="ARBA" id="ARBA00022840"/>
    </source>
</evidence>
<evidence type="ECO:0000256" key="2">
    <source>
        <dbReference type="ARBA" id="ARBA00022741"/>
    </source>
</evidence>
<feature type="compositionally biased region" description="Basic and acidic residues" evidence="8">
    <location>
        <begin position="672"/>
        <end position="685"/>
    </location>
</feature>
<feature type="domain" description="Helicase ATP-binding" evidence="9">
    <location>
        <begin position="294"/>
        <end position="470"/>
    </location>
</feature>
<dbReference type="SUPFAM" id="SSF52540">
    <property type="entry name" value="P-loop containing nucleoside triphosphate hydrolases"/>
    <property type="match status" value="2"/>
</dbReference>
<feature type="region of interest" description="Disordered" evidence="8">
    <location>
        <begin position="719"/>
        <end position="767"/>
    </location>
</feature>
<dbReference type="CDD" id="cd17952">
    <property type="entry name" value="DEADc_DDX42"/>
    <property type="match status" value="1"/>
</dbReference>
<dbReference type="Pfam" id="PF00270">
    <property type="entry name" value="DEAD"/>
    <property type="match status" value="1"/>
</dbReference>
<dbReference type="CDD" id="cd18787">
    <property type="entry name" value="SF2_C_DEAD"/>
    <property type="match status" value="1"/>
</dbReference>
<dbReference type="FunFam" id="3.40.50.300:FF:000079">
    <property type="entry name" value="probable ATP-dependent RNA helicase DDX17"/>
    <property type="match status" value="1"/>
</dbReference>
<evidence type="ECO:0000313" key="12">
    <source>
        <dbReference type="EMBL" id="PCG73885.1"/>
    </source>
</evidence>
<dbReference type="InterPro" id="IPR014014">
    <property type="entry name" value="RNA_helicase_DEAD_Q_motif"/>
</dbReference>
<dbReference type="SMART" id="SM00487">
    <property type="entry name" value="DEXDc"/>
    <property type="match status" value="1"/>
</dbReference>
<dbReference type="PROSITE" id="PS51195">
    <property type="entry name" value="Q_MOTIF"/>
    <property type="match status" value="1"/>
</dbReference>
<keyword evidence="3" id="KW-0378">Hydrolase</keyword>
<name>A0A2A4JP95_HELVI</name>
<sequence>MSYNSGGSGSKGFGFAGFTMPKRNPSNVSLHAVPPPTTPMHAVPPPSTGLSKQGYSTMNAITQNAVTGNWGSLGKKRSKTEDEYFDEDDEPPTPALAYIPAPGSPTYEAASSSKAAEEDEEDPLDAYMAGLEQQAAKDLVTSKENAVSGKGDSGRGTRGDIDEMDDEESYYKYMEDNPLNHGDDGSDIEIEYDEDGNPIAPPKKKFIDPLPPIDHSEIEYEPFEKNFYVPHEDIEQLTPQQVEELKKNLGVKISGPDPPRPVSSFAHLGFDEQLMKAIRRSEYTQPTPVQAAGVPAALSGRDLIGIARTGSGKTAAFLWPLLVHIMDQKELAPGDGPIGLILAPTRELAQQIYMEAKRFGKVYNIRCVCCYGGGSKWEQCKALEGGGAEIIVGTPGRVIDLIKCKATSLQRVTYLVLDEADRMFDMGFEPQVRSICSHVRPDRQALLFSATFPRRVERLARDALHDPVRVQHGAAGEASALVTQHVRIFHKPEQKWTWLLNHLVEFLSAGSVLIFVTKKLEAEQTAANLGVQQYDALLLHGDMEQADRNKVITAFKRNENNILVATDVAARGLDIPHIRTVVNYTVARDIDTHTHRVGRTGRAGVRGDAYTLLDAARDRDFAGHLLRNLEGVQQEVPEDLMQLAMQSAWFRKSRFKKGKGKNLNVGGCGLGYKERPGLPPPKEEASPAVNLDKSHGPATDRLASLKAAFRSQYNQFTASTDHSWEQTRPSIQPGVNAPAAPAPPEDSAPTQEERAEDKAERIRKSGKRSRWEDIVPAYMNLRLDVSRTWAARFAFCREPTFCCYTNPWLPPEATSSLDKAPCG</sequence>
<dbReference type="Pfam" id="PF00271">
    <property type="entry name" value="Helicase_C"/>
    <property type="match status" value="1"/>
</dbReference>
<feature type="compositionally biased region" description="Polar residues" evidence="8">
    <location>
        <begin position="719"/>
        <end position="730"/>
    </location>
</feature>
<dbReference type="Gene3D" id="3.40.50.300">
    <property type="entry name" value="P-loop containing nucleotide triphosphate hydrolases"/>
    <property type="match status" value="2"/>
</dbReference>
<comment type="catalytic activity">
    <reaction evidence="6">
        <text>ATP + H2O = ADP + phosphate + H(+)</text>
        <dbReference type="Rhea" id="RHEA:13065"/>
        <dbReference type="ChEBI" id="CHEBI:15377"/>
        <dbReference type="ChEBI" id="CHEBI:15378"/>
        <dbReference type="ChEBI" id="CHEBI:30616"/>
        <dbReference type="ChEBI" id="CHEBI:43474"/>
        <dbReference type="ChEBI" id="CHEBI:456216"/>
        <dbReference type="EC" id="3.6.4.13"/>
    </reaction>
</comment>
<dbReference type="STRING" id="7102.A0A2A4JP95"/>
<dbReference type="GO" id="GO:0003676">
    <property type="term" value="F:nucleic acid binding"/>
    <property type="evidence" value="ECO:0007669"/>
    <property type="project" value="InterPro"/>
</dbReference>
<dbReference type="AlphaFoldDB" id="A0A2A4JP95"/>
<dbReference type="GO" id="GO:0010468">
    <property type="term" value="P:regulation of gene expression"/>
    <property type="evidence" value="ECO:0007669"/>
    <property type="project" value="UniProtKB-ARBA"/>
</dbReference>
<dbReference type="PROSITE" id="PS00039">
    <property type="entry name" value="DEAD_ATP_HELICASE"/>
    <property type="match status" value="1"/>
</dbReference>
<dbReference type="GO" id="GO:0003724">
    <property type="term" value="F:RNA helicase activity"/>
    <property type="evidence" value="ECO:0007669"/>
    <property type="project" value="UniProtKB-EC"/>
</dbReference>